<dbReference type="Proteomes" id="UP000268350">
    <property type="component" value="Unassembled WGS sequence"/>
</dbReference>
<accession>A0A3B0JLM2</accession>
<feature type="transmembrane region" description="Helical" evidence="1">
    <location>
        <begin position="153"/>
        <end position="181"/>
    </location>
</feature>
<keyword evidence="3" id="KW-1185">Reference proteome</keyword>
<feature type="transmembrane region" description="Helical" evidence="1">
    <location>
        <begin position="61"/>
        <end position="81"/>
    </location>
</feature>
<evidence type="ECO:0000313" key="2">
    <source>
        <dbReference type="EMBL" id="SPP83167.1"/>
    </source>
</evidence>
<sequence length="220" mass="24924">MCGWANAVAIVQSKKKKLRCRLNCDENLTLQKRALNKLKHDLEPFRNAIVNVYGVLTWEKNYYPCVVFGTISVIYLVLWLMDLSVITMLSLLALLITVSGYVFPIISGLLFSGVNWDGEYEAKFEDVCGQIHSIKANLVVWNEYMFKERKSTVVVIMISSVLLALAWIGAIVNNLLLMYLVSLSVAMWPGLQDKDVFKGITQKASKLINEKIQCGKRKLQ</sequence>
<reference evidence="3" key="1">
    <citation type="submission" date="2018-01" db="EMBL/GenBank/DDBJ databases">
        <authorList>
            <person name="Alioto T."/>
            <person name="Alioto T."/>
        </authorList>
    </citation>
    <scope>NUCLEOTIDE SEQUENCE [LARGE SCALE GENOMIC DNA]</scope>
</reference>
<organism evidence="2 3">
    <name type="scientific">Drosophila guanche</name>
    <name type="common">Fruit fly</name>
    <dbReference type="NCBI Taxonomy" id="7266"/>
    <lineage>
        <taxon>Eukaryota</taxon>
        <taxon>Metazoa</taxon>
        <taxon>Ecdysozoa</taxon>
        <taxon>Arthropoda</taxon>
        <taxon>Hexapoda</taxon>
        <taxon>Insecta</taxon>
        <taxon>Pterygota</taxon>
        <taxon>Neoptera</taxon>
        <taxon>Endopterygota</taxon>
        <taxon>Diptera</taxon>
        <taxon>Brachycera</taxon>
        <taxon>Muscomorpha</taxon>
        <taxon>Ephydroidea</taxon>
        <taxon>Drosophilidae</taxon>
        <taxon>Drosophila</taxon>
        <taxon>Sophophora</taxon>
    </lineage>
</organism>
<keyword evidence="1" id="KW-1133">Transmembrane helix</keyword>
<gene>
    <name evidence="2" type="ORF">DGUA_6G017975</name>
</gene>
<evidence type="ECO:0000256" key="1">
    <source>
        <dbReference type="SAM" id="Phobius"/>
    </source>
</evidence>
<dbReference type="OrthoDB" id="6416122at2759"/>
<keyword evidence="1" id="KW-0472">Membrane</keyword>
<dbReference type="EMBL" id="OUUW01000007">
    <property type="protein sequence ID" value="SPP83167.1"/>
    <property type="molecule type" value="Genomic_DNA"/>
</dbReference>
<dbReference type="STRING" id="7266.A0A3B0JLM2"/>
<dbReference type="InterPro" id="IPR052114">
    <property type="entry name" value="ER_autophagy_membrane_reg"/>
</dbReference>
<protein>
    <submittedName>
        <fullName evidence="2">Blast:G patch domain and KOW motifs-containing protein</fullName>
    </submittedName>
</protein>
<keyword evidence="1" id="KW-0812">Transmembrane</keyword>
<evidence type="ECO:0000313" key="3">
    <source>
        <dbReference type="Proteomes" id="UP000268350"/>
    </source>
</evidence>
<feature type="transmembrane region" description="Helical" evidence="1">
    <location>
        <begin position="88"/>
        <end position="111"/>
    </location>
</feature>
<dbReference type="AlphaFoldDB" id="A0A3B0JLM2"/>
<dbReference type="PANTHER" id="PTHR20952:SF0">
    <property type="entry name" value="ADP-RIBOSYLATION FACTOR-LIKE PROTEIN 6-INTERACTING PROTEIN 1"/>
    <property type="match status" value="1"/>
</dbReference>
<name>A0A3B0JLM2_DROGU</name>
<dbReference type="GO" id="GO:0016020">
    <property type="term" value="C:membrane"/>
    <property type="evidence" value="ECO:0007669"/>
    <property type="project" value="TreeGrafter"/>
</dbReference>
<dbReference type="PANTHER" id="PTHR20952">
    <property type="entry name" value="ADP-RIBOSYLATION-LIKE FACTOR 6-INTERACTING PROTEIN"/>
    <property type="match status" value="1"/>
</dbReference>
<proteinExistence type="predicted"/>